<evidence type="ECO:0000313" key="4">
    <source>
        <dbReference type="Proteomes" id="UP000002051"/>
    </source>
</evidence>
<keyword evidence="1" id="KW-0472">Membrane</keyword>
<name>G7K7G5_MEDTR</name>
<feature type="transmembrane region" description="Helical" evidence="1">
    <location>
        <begin position="100"/>
        <end position="121"/>
    </location>
</feature>
<protein>
    <submittedName>
        <fullName evidence="2">Transmembrane protein, putative</fullName>
    </submittedName>
</protein>
<accession>A0A0C3XS07</accession>
<evidence type="ECO:0000313" key="2">
    <source>
        <dbReference type="EMBL" id="AES99795.2"/>
    </source>
</evidence>
<keyword evidence="4" id="KW-1185">Reference proteome</keyword>
<dbReference type="EnsemblPlants" id="AES99795">
    <property type="protein sequence ID" value="AES99795"/>
    <property type="gene ID" value="MTR_5g084800"/>
</dbReference>
<gene>
    <name evidence="2" type="ordered locus">MTR_5g084800</name>
</gene>
<dbReference type="HOGENOM" id="CLU_1725030_0_0_1"/>
<sequence>MLRPRGGTQGSVIRSSRKEGEVMVVGFAGKGCIIGKCLCRYAIGSSVQKNCSVDFFSSPKQECNVRSLQFHRWAEAEGLLEAGRFREGGMLVSGGGVLGAFWNVYVGLAFVCCSGLFIRFFQLRADVWYACLKHSSVVLLGVLGCGDSCRFS</sequence>
<evidence type="ECO:0000256" key="1">
    <source>
        <dbReference type="SAM" id="Phobius"/>
    </source>
</evidence>
<accession>G7K7G5</accession>
<evidence type="ECO:0000313" key="3">
    <source>
        <dbReference type="EnsemblPlants" id="AES99795"/>
    </source>
</evidence>
<dbReference type="EMBL" id="CM001221">
    <property type="protein sequence ID" value="AES99795.2"/>
    <property type="molecule type" value="Genomic_DNA"/>
</dbReference>
<reference evidence="3" key="3">
    <citation type="submission" date="2015-04" db="UniProtKB">
        <authorList>
            <consortium name="EnsemblPlants"/>
        </authorList>
    </citation>
    <scope>IDENTIFICATION</scope>
    <source>
        <strain evidence="3">cv. Jemalong A17</strain>
    </source>
</reference>
<keyword evidence="1 2" id="KW-0812">Transmembrane</keyword>
<organism evidence="2 4">
    <name type="scientific">Medicago truncatula</name>
    <name type="common">Barrel medic</name>
    <name type="synonym">Medicago tribuloides</name>
    <dbReference type="NCBI Taxonomy" id="3880"/>
    <lineage>
        <taxon>Eukaryota</taxon>
        <taxon>Viridiplantae</taxon>
        <taxon>Streptophyta</taxon>
        <taxon>Embryophyta</taxon>
        <taxon>Tracheophyta</taxon>
        <taxon>Spermatophyta</taxon>
        <taxon>Magnoliopsida</taxon>
        <taxon>eudicotyledons</taxon>
        <taxon>Gunneridae</taxon>
        <taxon>Pentapetalae</taxon>
        <taxon>rosids</taxon>
        <taxon>fabids</taxon>
        <taxon>Fabales</taxon>
        <taxon>Fabaceae</taxon>
        <taxon>Papilionoideae</taxon>
        <taxon>50 kb inversion clade</taxon>
        <taxon>NPAAA clade</taxon>
        <taxon>Hologalegina</taxon>
        <taxon>IRL clade</taxon>
        <taxon>Trifolieae</taxon>
        <taxon>Medicago</taxon>
    </lineage>
</organism>
<reference evidence="2 4" key="1">
    <citation type="journal article" date="2011" name="Nature">
        <title>The Medicago genome provides insight into the evolution of rhizobial symbioses.</title>
        <authorList>
            <person name="Young N.D."/>
            <person name="Debelle F."/>
            <person name="Oldroyd G.E."/>
            <person name="Geurts R."/>
            <person name="Cannon S.B."/>
            <person name="Udvardi M.K."/>
            <person name="Benedito V.A."/>
            <person name="Mayer K.F."/>
            <person name="Gouzy J."/>
            <person name="Schoof H."/>
            <person name="Van de Peer Y."/>
            <person name="Proost S."/>
            <person name="Cook D.R."/>
            <person name="Meyers B.C."/>
            <person name="Spannagl M."/>
            <person name="Cheung F."/>
            <person name="De Mita S."/>
            <person name="Krishnakumar V."/>
            <person name="Gundlach H."/>
            <person name="Zhou S."/>
            <person name="Mudge J."/>
            <person name="Bharti A.K."/>
            <person name="Murray J.D."/>
            <person name="Naoumkina M.A."/>
            <person name="Rosen B."/>
            <person name="Silverstein K.A."/>
            <person name="Tang H."/>
            <person name="Rombauts S."/>
            <person name="Zhao P.X."/>
            <person name="Zhou P."/>
            <person name="Barbe V."/>
            <person name="Bardou P."/>
            <person name="Bechner M."/>
            <person name="Bellec A."/>
            <person name="Berger A."/>
            <person name="Berges H."/>
            <person name="Bidwell S."/>
            <person name="Bisseling T."/>
            <person name="Choisne N."/>
            <person name="Couloux A."/>
            <person name="Denny R."/>
            <person name="Deshpande S."/>
            <person name="Dai X."/>
            <person name="Doyle J.J."/>
            <person name="Dudez A.M."/>
            <person name="Farmer A.D."/>
            <person name="Fouteau S."/>
            <person name="Franken C."/>
            <person name="Gibelin C."/>
            <person name="Gish J."/>
            <person name="Goldstein S."/>
            <person name="Gonzalez A.J."/>
            <person name="Green P.J."/>
            <person name="Hallab A."/>
            <person name="Hartog M."/>
            <person name="Hua A."/>
            <person name="Humphray S.J."/>
            <person name="Jeong D.H."/>
            <person name="Jing Y."/>
            <person name="Jocker A."/>
            <person name="Kenton S.M."/>
            <person name="Kim D.J."/>
            <person name="Klee K."/>
            <person name="Lai H."/>
            <person name="Lang C."/>
            <person name="Lin S."/>
            <person name="Macmil S.L."/>
            <person name="Magdelenat G."/>
            <person name="Matthews L."/>
            <person name="McCorrison J."/>
            <person name="Monaghan E.L."/>
            <person name="Mun J.H."/>
            <person name="Najar F.Z."/>
            <person name="Nicholson C."/>
            <person name="Noirot C."/>
            <person name="O'Bleness M."/>
            <person name="Paule C.R."/>
            <person name="Poulain J."/>
            <person name="Prion F."/>
            <person name="Qin B."/>
            <person name="Qu C."/>
            <person name="Retzel E.F."/>
            <person name="Riddle C."/>
            <person name="Sallet E."/>
            <person name="Samain S."/>
            <person name="Samson N."/>
            <person name="Sanders I."/>
            <person name="Saurat O."/>
            <person name="Scarpelli C."/>
            <person name="Schiex T."/>
            <person name="Segurens B."/>
            <person name="Severin A.J."/>
            <person name="Sherrier D.J."/>
            <person name="Shi R."/>
            <person name="Sims S."/>
            <person name="Singer S.R."/>
            <person name="Sinharoy S."/>
            <person name="Sterck L."/>
            <person name="Viollet A."/>
            <person name="Wang B.B."/>
            <person name="Wang K."/>
            <person name="Wang M."/>
            <person name="Wang X."/>
            <person name="Warfsmann J."/>
            <person name="Weissenbach J."/>
            <person name="White D.D."/>
            <person name="White J.D."/>
            <person name="Wiley G.B."/>
            <person name="Wincker P."/>
            <person name="Xing Y."/>
            <person name="Yang L."/>
            <person name="Yao Z."/>
            <person name="Ying F."/>
            <person name="Zhai J."/>
            <person name="Zhou L."/>
            <person name="Zuber A."/>
            <person name="Denarie J."/>
            <person name="Dixon R.A."/>
            <person name="May G.D."/>
            <person name="Schwartz D.C."/>
            <person name="Rogers J."/>
            <person name="Quetier F."/>
            <person name="Town C.D."/>
            <person name="Roe B.A."/>
        </authorList>
    </citation>
    <scope>NUCLEOTIDE SEQUENCE [LARGE SCALE GENOMIC DNA]</scope>
    <source>
        <strain evidence="2">A17</strain>
        <strain evidence="3 4">cv. Jemalong A17</strain>
    </source>
</reference>
<dbReference type="Proteomes" id="UP000002051">
    <property type="component" value="Chromosome 5"/>
</dbReference>
<dbReference type="AlphaFoldDB" id="G7K7G5"/>
<keyword evidence="1" id="KW-1133">Transmembrane helix</keyword>
<proteinExistence type="predicted"/>
<reference evidence="2 4" key="2">
    <citation type="journal article" date="2014" name="BMC Genomics">
        <title>An improved genome release (version Mt4.0) for the model legume Medicago truncatula.</title>
        <authorList>
            <person name="Tang H."/>
            <person name="Krishnakumar V."/>
            <person name="Bidwell S."/>
            <person name="Rosen B."/>
            <person name="Chan A."/>
            <person name="Zhou S."/>
            <person name="Gentzbittel L."/>
            <person name="Childs K.L."/>
            <person name="Yandell M."/>
            <person name="Gundlach H."/>
            <person name="Mayer K.F."/>
            <person name="Schwartz D.C."/>
            <person name="Town C.D."/>
        </authorList>
    </citation>
    <scope>GENOME REANNOTATION</scope>
    <source>
        <strain evidence="3 4">cv. Jemalong A17</strain>
    </source>
</reference>